<evidence type="ECO:0000313" key="2">
    <source>
        <dbReference type="Proteomes" id="UP001596203"/>
    </source>
</evidence>
<reference evidence="2" key="1">
    <citation type="journal article" date="2019" name="Int. J. Syst. Evol. Microbiol.">
        <title>The Global Catalogue of Microorganisms (GCM) 10K type strain sequencing project: providing services to taxonomists for standard genome sequencing and annotation.</title>
        <authorList>
            <consortium name="The Broad Institute Genomics Platform"/>
            <consortium name="The Broad Institute Genome Sequencing Center for Infectious Disease"/>
            <person name="Wu L."/>
            <person name="Ma J."/>
        </authorList>
    </citation>
    <scope>NUCLEOTIDE SEQUENCE [LARGE SCALE GENOMIC DNA]</scope>
    <source>
        <strain evidence="2">ZS-35-S2</strain>
    </source>
</reference>
<comment type="caution">
    <text evidence="1">The sequence shown here is derived from an EMBL/GenBank/DDBJ whole genome shotgun (WGS) entry which is preliminary data.</text>
</comment>
<dbReference type="SUPFAM" id="SSF51197">
    <property type="entry name" value="Clavaminate synthase-like"/>
    <property type="match status" value="1"/>
</dbReference>
<dbReference type="GO" id="GO:0051213">
    <property type="term" value="F:dioxygenase activity"/>
    <property type="evidence" value="ECO:0007669"/>
    <property type="project" value="UniProtKB-KW"/>
</dbReference>
<gene>
    <name evidence="1" type="ORF">ACFP2T_38250</name>
</gene>
<dbReference type="Proteomes" id="UP001596203">
    <property type="component" value="Unassembled WGS sequence"/>
</dbReference>
<protein>
    <submittedName>
        <fullName evidence="1">Phytanoyl-CoA dioxygenase</fullName>
    </submittedName>
</protein>
<dbReference type="Gene3D" id="2.60.120.620">
    <property type="entry name" value="q2cbj1_9rhob like domain"/>
    <property type="match status" value="1"/>
</dbReference>
<organism evidence="1 2">
    <name type="scientific">Plantactinospora solaniradicis</name>
    <dbReference type="NCBI Taxonomy" id="1723736"/>
    <lineage>
        <taxon>Bacteria</taxon>
        <taxon>Bacillati</taxon>
        <taxon>Actinomycetota</taxon>
        <taxon>Actinomycetes</taxon>
        <taxon>Micromonosporales</taxon>
        <taxon>Micromonosporaceae</taxon>
        <taxon>Plantactinospora</taxon>
    </lineage>
</organism>
<keyword evidence="2" id="KW-1185">Reference proteome</keyword>
<dbReference type="EMBL" id="JBHSPR010000054">
    <property type="protein sequence ID" value="MFC6021993.1"/>
    <property type="molecule type" value="Genomic_DNA"/>
</dbReference>
<keyword evidence="1" id="KW-0223">Dioxygenase</keyword>
<name>A0ABW1KMC7_9ACTN</name>
<keyword evidence="1" id="KW-0560">Oxidoreductase</keyword>
<sequence length="254" mass="27035">MDVDAFVRDGFVAVRGAFDPETAAGCRSLIWAALAEHGMSEADRSSWVRPSVRVDCPDGTPFRAAGASPALVDAYDALIGRGRWTRRPDVGGSVPVRFPSEEYPGDVGYHIEGNWWGGDEYWTNVRSRGRGLLALFLFSDVGPDDAPTRLVVGSHLYAARVLAPAGETGMGGGAVAERLRPSVFCRRAAEATGRAGDVYLCHPFVVHTATWPHRGTTPRMMAQPGVEVPDGFTLDGTDPSPVARAIVTGLGAAD</sequence>
<evidence type="ECO:0000313" key="1">
    <source>
        <dbReference type="EMBL" id="MFC6021993.1"/>
    </source>
</evidence>
<proteinExistence type="predicted"/>
<accession>A0ABW1KMC7</accession>
<dbReference type="RefSeq" id="WP_377430969.1">
    <property type="nucleotide sequence ID" value="NZ_JBHSPR010000054.1"/>
</dbReference>